<keyword evidence="4" id="KW-1185">Reference proteome</keyword>
<name>A0A4V3DYX2_9HYPH</name>
<gene>
    <name evidence="3" type="ORF">EV668_1530</name>
</gene>
<dbReference type="PANTHER" id="PTHR12901">
    <property type="entry name" value="SPERM PROTEIN HOMOLOG"/>
    <property type="match status" value="1"/>
</dbReference>
<dbReference type="Gene3D" id="3.30.530.20">
    <property type="match status" value="1"/>
</dbReference>
<dbReference type="CDD" id="cd07813">
    <property type="entry name" value="COQ10p_like"/>
    <property type="match status" value="1"/>
</dbReference>
<dbReference type="OrthoDB" id="9804759at2"/>
<dbReference type="RefSeq" id="WP_133769167.1">
    <property type="nucleotide sequence ID" value="NZ_SNZR01000011.1"/>
</dbReference>
<evidence type="ECO:0000256" key="1">
    <source>
        <dbReference type="ARBA" id="ARBA00008918"/>
    </source>
</evidence>
<organism evidence="3 4">
    <name type="scientific">Enterovirga rhinocerotis</name>
    <dbReference type="NCBI Taxonomy" id="1339210"/>
    <lineage>
        <taxon>Bacteria</taxon>
        <taxon>Pseudomonadati</taxon>
        <taxon>Pseudomonadota</taxon>
        <taxon>Alphaproteobacteria</taxon>
        <taxon>Hyphomicrobiales</taxon>
        <taxon>Methylobacteriaceae</taxon>
        <taxon>Enterovirga</taxon>
    </lineage>
</organism>
<dbReference type="GO" id="GO:0045333">
    <property type="term" value="P:cellular respiration"/>
    <property type="evidence" value="ECO:0007669"/>
    <property type="project" value="InterPro"/>
</dbReference>
<comment type="similarity">
    <text evidence="1">Belongs to the ribosome association toxin RatA family.</text>
</comment>
<evidence type="ECO:0000313" key="4">
    <source>
        <dbReference type="Proteomes" id="UP000295122"/>
    </source>
</evidence>
<comment type="caution">
    <text evidence="3">The sequence shown here is derived from an EMBL/GenBank/DDBJ whole genome shotgun (WGS) entry which is preliminary data.</text>
</comment>
<dbReference type="GO" id="GO:0048039">
    <property type="term" value="F:ubiquinone binding"/>
    <property type="evidence" value="ECO:0007669"/>
    <property type="project" value="InterPro"/>
</dbReference>
<reference evidence="3 4" key="1">
    <citation type="submission" date="2019-03" db="EMBL/GenBank/DDBJ databases">
        <title>Genomic Encyclopedia of Type Strains, Phase IV (KMG-IV): sequencing the most valuable type-strain genomes for metagenomic binning, comparative biology and taxonomic classification.</title>
        <authorList>
            <person name="Goeker M."/>
        </authorList>
    </citation>
    <scope>NUCLEOTIDE SEQUENCE [LARGE SCALE GENOMIC DNA]</scope>
    <source>
        <strain evidence="3 4">DSM 25903</strain>
    </source>
</reference>
<dbReference type="Proteomes" id="UP000295122">
    <property type="component" value="Unassembled WGS sequence"/>
</dbReference>
<sequence length="151" mass="17603">MPSFRTTRRVPHTAENMFDLVADVERYPEFLPLCTGLRVLRRIPAEDGKETLVAEMRVGYKAIAERFTTKVTTDRAAFDIHVSYIDGPFKYLENRWEFRPVEGGGSEVRFFIDYEFRSRALGMLMGTMFERAFRMFTTAFESRADLVYGRS</sequence>
<accession>A0A4V3DYX2</accession>
<dbReference type="InterPro" id="IPR005031">
    <property type="entry name" value="COQ10_START"/>
</dbReference>
<proteinExistence type="inferred from homology"/>
<feature type="domain" description="Coenzyme Q-binding protein COQ10 START" evidence="2">
    <location>
        <begin position="10"/>
        <end position="141"/>
    </location>
</feature>
<dbReference type="SUPFAM" id="SSF55961">
    <property type="entry name" value="Bet v1-like"/>
    <property type="match status" value="1"/>
</dbReference>
<dbReference type="Pfam" id="PF03364">
    <property type="entry name" value="Polyketide_cyc"/>
    <property type="match status" value="1"/>
</dbReference>
<dbReference type="InterPro" id="IPR044996">
    <property type="entry name" value="COQ10-like"/>
</dbReference>
<evidence type="ECO:0000259" key="2">
    <source>
        <dbReference type="Pfam" id="PF03364"/>
    </source>
</evidence>
<protein>
    <submittedName>
        <fullName evidence="3">Coenzyme Q-binding protein COQ10</fullName>
    </submittedName>
</protein>
<dbReference type="AlphaFoldDB" id="A0A4V3DYX2"/>
<dbReference type="PANTHER" id="PTHR12901:SF10">
    <property type="entry name" value="COENZYME Q-BINDING PROTEIN COQ10, MITOCHONDRIAL"/>
    <property type="match status" value="1"/>
</dbReference>
<dbReference type="EMBL" id="SNZR01000011">
    <property type="protein sequence ID" value="TDR94249.1"/>
    <property type="molecule type" value="Genomic_DNA"/>
</dbReference>
<dbReference type="InterPro" id="IPR023393">
    <property type="entry name" value="START-like_dom_sf"/>
</dbReference>
<evidence type="ECO:0000313" key="3">
    <source>
        <dbReference type="EMBL" id="TDR94249.1"/>
    </source>
</evidence>